<dbReference type="RefSeq" id="WP_156266425.1">
    <property type="nucleotide sequence ID" value="NZ_CP032551.1"/>
</dbReference>
<sequence>MRTIYFVIISVSCCFLISCSELSPSCDAAQAKREVRQSIATQLPSHVEIKLIGINTLRTNFATGEVLCSAKLELNDAYTSTDVMRSVGYMVQYDKQHQLKVTVF</sequence>
<accession>A0AA92ETG2</accession>
<proteinExistence type="predicted"/>
<evidence type="ECO:0000313" key="2">
    <source>
        <dbReference type="Proteomes" id="UP000427820"/>
    </source>
</evidence>
<reference evidence="1 2" key="1">
    <citation type="submission" date="2018-09" db="EMBL/GenBank/DDBJ databases">
        <title>Whole genome sequencing of Idiomarina andamanensis W-5T (LMG 29773T= JCM 31645T).</title>
        <authorList>
            <person name="Das S.K."/>
        </authorList>
    </citation>
    <scope>NUCLEOTIDE SEQUENCE [LARGE SCALE GENOMIC DNA]</scope>
    <source>
        <strain evidence="1 2">W-5T</strain>
    </source>
</reference>
<dbReference type="AlphaFoldDB" id="A0AA92ETG2"/>
<dbReference type="PROSITE" id="PS51257">
    <property type="entry name" value="PROKAR_LIPOPROTEIN"/>
    <property type="match status" value="1"/>
</dbReference>
<protein>
    <submittedName>
        <fullName evidence="1">Uncharacterized protein</fullName>
    </submittedName>
</protein>
<dbReference type="Proteomes" id="UP000427820">
    <property type="component" value="Chromosome"/>
</dbReference>
<dbReference type="EMBL" id="CP032551">
    <property type="protein sequence ID" value="QGT95376.1"/>
    <property type="molecule type" value="Genomic_DNA"/>
</dbReference>
<keyword evidence="2" id="KW-1185">Reference proteome</keyword>
<gene>
    <name evidence="1" type="ORF">D3795_03920</name>
</gene>
<organism evidence="1 2">
    <name type="scientific">Pseudidiomarina andamanensis</name>
    <dbReference type="NCBI Taxonomy" id="1940690"/>
    <lineage>
        <taxon>Bacteria</taxon>
        <taxon>Pseudomonadati</taxon>
        <taxon>Pseudomonadota</taxon>
        <taxon>Gammaproteobacteria</taxon>
        <taxon>Alteromonadales</taxon>
        <taxon>Idiomarinaceae</taxon>
        <taxon>Pseudidiomarina</taxon>
    </lineage>
</organism>
<name>A0AA92ETG2_9GAMM</name>
<evidence type="ECO:0000313" key="1">
    <source>
        <dbReference type="EMBL" id="QGT95376.1"/>
    </source>
</evidence>
<dbReference type="KEGG" id="panm:D3795_03920"/>